<keyword evidence="2" id="KW-0472">Membrane</keyword>
<organism evidence="4 5">
    <name type="scientific">Larinioides sclopetarius</name>
    <dbReference type="NCBI Taxonomy" id="280406"/>
    <lineage>
        <taxon>Eukaryota</taxon>
        <taxon>Metazoa</taxon>
        <taxon>Ecdysozoa</taxon>
        <taxon>Arthropoda</taxon>
        <taxon>Chelicerata</taxon>
        <taxon>Arachnida</taxon>
        <taxon>Araneae</taxon>
        <taxon>Araneomorphae</taxon>
        <taxon>Entelegynae</taxon>
        <taxon>Araneoidea</taxon>
        <taxon>Araneidae</taxon>
        <taxon>Larinioides</taxon>
    </lineage>
</organism>
<keyword evidence="2" id="KW-0812">Transmembrane</keyword>
<feature type="chain" id="PRO_5043472058" evidence="3">
    <location>
        <begin position="20"/>
        <end position="241"/>
    </location>
</feature>
<keyword evidence="3" id="KW-0732">Signal</keyword>
<evidence type="ECO:0000313" key="5">
    <source>
        <dbReference type="Proteomes" id="UP001497382"/>
    </source>
</evidence>
<evidence type="ECO:0000313" key="4">
    <source>
        <dbReference type="EMBL" id="CAL1267229.1"/>
    </source>
</evidence>
<feature type="signal peptide" evidence="3">
    <location>
        <begin position="1"/>
        <end position="19"/>
    </location>
</feature>
<feature type="region of interest" description="Disordered" evidence="1">
    <location>
        <begin position="86"/>
        <end position="106"/>
    </location>
</feature>
<feature type="transmembrane region" description="Helical" evidence="2">
    <location>
        <begin position="150"/>
        <end position="172"/>
    </location>
</feature>
<reference evidence="4 5" key="1">
    <citation type="submission" date="2024-04" db="EMBL/GenBank/DDBJ databases">
        <authorList>
            <person name="Rising A."/>
            <person name="Reimegard J."/>
            <person name="Sonavane S."/>
            <person name="Akerstrom W."/>
            <person name="Nylinder S."/>
            <person name="Hedman E."/>
            <person name="Kallberg Y."/>
        </authorList>
    </citation>
    <scope>NUCLEOTIDE SEQUENCE [LARGE SCALE GENOMIC DNA]</scope>
</reference>
<evidence type="ECO:0000256" key="3">
    <source>
        <dbReference type="SAM" id="SignalP"/>
    </source>
</evidence>
<dbReference type="Proteomes" id="UP001497382">
    <property type="component" value="Unassembled WGS sequence"/>
</dbReference>
<keyword evidence="2" id="KW-1133">Transmembrane helix</keyword>
<protein>
    <submittedName>
        <fullName evidence="4">Uncharacterized protein</fullName>
    </submittedName>
</protein>
<evidence type="ECO:0000256" key="2">
    <source>
        <dbReference type="SAM" id="Phobius"/>
    </source>
</evidence>
<accession>A0AAV1Z6W8</accession>
<proteinExistence type="predicted"/>
<keyword evidence="5" id="KW-1185">Reference proteome</keyword>
<name>A0AAV1Z6W8_9ARAC</name>
<comment type="caution">
    <text evidence="4">The sequence shown here is derived from an EMBL/GenBank/DDBJ whole genome shotgun (WGS) entry which is preliminary data.</text>
</comment>
<dbReference type="AlphaFoldDB" id="A0AAV1Z6W8"/>
<gene>
    <name evidence="4" type="ORF">LARSCL_LOCUS3540</name>
</gene>
<sequence length="241" mass="26131">MSRILHSALLLCLCVLASASTSNSTSETKQRSGRWYSENQPGAYINAGEYASPSKPYYSVDSDEDADRKDRSKYNVPTSFAEFMPDQKYSSSKVPPKSSPPPSFGDWKGYSGDADSAAWMFPADMVAMMTAMKDDGKETGFLAKLKAEPVAVFLGIVLPLTLILAAVWPSILNFFMGGMAPPPVTTVASGDTAEIVSNRRSRKGDDPSFIVSVLDAIEKFSENLIADVDEKASVKKEKKNA</sequence>
<evidence type="ECO:0000256" key="1">
    <source>
        <dbReference type="SAM" id="MobiDB-lite"/>
    </source>
</evidence>
<feature type="region of interest" description="Disordered" evidence="1">
    <location>
        <begin position="46"/>
        <end position="71"/>
    </location>
</feature>
<dbReference type="EMBL" id="CAXIEN010000027">
    <property type="protein sequence ID" value="CAL1267229.1"/>
    <property type="molecule type" value="Genomic_DNA"/>
</dbReference>